<accession>A0ACD5IFH1</accession>
<keyword evidence="2" id="KW-1185">Reference proteome</keyword>
<name>A0ACD5IFH1_9PROT</name>
<gene>
    <name evidence="1" type="ORF">HF292_010725</name>
</gene>
<dbReference type="EMBL" id="CP130946">
    <property type="protein sequence ID" value="XRP72269.1"/>
    <property type="molecule type" value="Genomic_DNA"/>
</dbReference>
<sequence length="410" mass="44864">MMRTLTADLAILGNGPVARSLILALADSPLRVLMLDTYPLAQARPRLTERTIALALGSHRLLRRLGVAMPLTDAAAIRTVQITQQGISGRVLLEHSLLNAPEQRLGEVVGLETLTDALAMPLATCRTLQQESPGPLQALQWFPDRVQLDWPDLRVEAALTVVADGGHSELARLAGLRRMGWDHNRHAIIATVTPQQPLPGIAFEHFLESGPLAFLPIGKHQFSIVWSLRPGDASRVLDLSDADFLVALNRQRPSSLPPLVTTGPRSVYPLFFQRFWAEPGQRLALAGNAAQTLHPLAGQGYNLGLRDVLTLGALLREAAERGDDPGSRSLLADYSRTRRRDRLETIAFTETMNRLFSSPRLPLRLARAAALTLLDQTSLGKRELAARLAGIHLPVQSAIPDLVTDGYHVR</sequence>
<dbReference type="Proteomes" id="UP001196097">
    <property type="component" value="Chromosome"/>
</dbReference>
<evidence type="ECO:0000313" key="2">
    <source>
        <dbReference type="Proteomes" id="UP001196097"/>
    </source>
</evidence>
<protein>
    <submittedName>
        <fullName evidence="1">FAD-dependent monooxygenase</fullName>
    </submittedName>
</protein>
<proteinExistence type="predicted"/>
<organism evidence="1 2">
    <name type="scientific">Acidithiobacillus ferruginosus</name>
    <dbReference type="NCBI Taxonomy" id="3063951"/>
    <lineage>
        <taxon>Bacteria</taxon>
        <taxon>Pseudomonadati</taxon>
        <taxon>Pseudomonadota</taxon>
        <taxon>Acidithiobacillia</taxon>
        <taxon>Acidithiobacillales</taxon>
        <taxon>Acidithiobacillaceae</taxon>
        <taxon>Acidithiobacillus</taxon>
    </lineage>
</organism>
<reference evidence="1 2" key="1">
    <citation type="journal article" date="2021" name="ISME J.">
        <title>Genomic evolution of the class Acidithiobacillia: deep-branching Proteobacteria living in extreme acidic conditions.</title>
        <authorList>
            <person name="Moya-Beltran A."/>
            <person name="Beard S."/>
            <person name="Rojas-Villalobos C."/>
            <person name="Issotta F."/>
            <person name="Gallardo Y."/>
            <person name="Ulloa R."/>
            <person name="Giaveno A."/>
            <person name="Degli Esposti M."/>
            <person name="Johnson D.B."/>
            <person name="Quatrini R."/>
        </authorList>
    </citation>
    <scope>NUCLEOTIDE SEQUENCE [LARGE SCALE GENOMIC DNA]</scope>
    <source>
        <strain evidence="1 2">CF3</strain>
    </source>
</reference>
<evidence type="ECO:0000313" key="1">
    <source>
        <dbReference type="EMBL" id="XRP72269.1"/>
    </source>
</evidence>
<keyword evidence="1" id="KW-0560">Oxidoreductase</keyword>
<keyword evidence="1" id="KW-0503">Monooxygenase</keyword>